<dbReference type="PROSITE" id="PS50004">
    <property type="entry name" value="C2"/>
    <property type="match status" value="1"/>
</dbReference>
<keyword evidence="4" id="KW-1185">Reference proteome</keyword>
<dbReference type="InterPro" id="IPR000008">
    <property type="entry name" value="C2_dom"/>
</dbReference>
<feature type="compositionally biased region" description="Low complexity" evidence="1">
    <location>
        <begin position="700"/>
        <end position="718"/>
    </location>
</feature>
<organism evidence="3 4">
    <name type="scientific">Cryptosporidium xiaoi</name>
    <dbReference type="NCBI Taxonomy" id="659607"/>
    <lineage>
        <taxon>Eukaryota</taxon>
        <taxon>Sar</taxon>
        <taxon>Alveolata</taxon>
        <taxon>Apicomplexa</taxon>
        <taxon>Conoidasida</taxon>
        <taxon>Coccidia</taxon>
        <taxon>Eucoccidiorida</taxon>
        <taxon>Eimeriorina</taxon>
        <taxon>Cryptosporidiidae</taxon>
        <taxon>Cryptosporidium</taxon>
    </lineage>
</organism>
<feature type="domain" description="C2" evidence="2">
    <location>
        <begin position="528"/>
        <end position="675"/>
    </location>
</feature>
<feature type="compositionally biased region" description="Polar residues" evidence="1">
    <location>
        <begin position="1041"/>
        <end position="1052"/>
    </location>
</feature>
<protein>
    <recommendedName>
        <fullName evidence="2">C2 domain-containing protein</fullName>
    </recommendedName>
</protein>
<accession>A0AAV9Y070</accession>
<feature type="region of interest" description="Disordered" evidence="1">
    <location>
        <begin position="1605"/>
        <end position="1626"/>
    </location>
</feature>
<dbReference type="Pfam" id="PF24656">
    <property type="entry name" value="CEPT76_peptidase"/>
    <property type="match status" value="1"/>
</dbReference>
<evidence type="ECO:0000256" key="1">
    <source>
        <dbReference type="SAM" id="MobiDB-lite"/>
    </source>
</evidence>
<dbReference type="InterPro" id="IPR056290">
    <property type="entry name" value="CEPT76/DRC7_peptidase-like_dom"/>
</dbReference>
<feature type="compositionally biased region" description="Low complexity" evidence="1">
    <location>
        <begin position="1605"/>
        <end position="1625"/>
    </location>
</feature>
<dbReference type="Gene3D" id="2.60.40.150">
    <property type="entry name" value="C2 domain"/>
    <property type="match status" value="1"/>
</dbReference>
<dbReference type="InterPro" id="IPR035892">
    <property type="entry name" value="C2_domain_sf"/>
</dbReference>
<dbReference type="PANTHER" id="PTHR46436:SF2">
    <property type="entry name" value="CHROMOSOME UNDETERMINED SCAFFOLD_119, WHOLE GENOME SHOTGUN SEQUENCE"/>
    <property type="match status" value="1"/>
</dbReference>
<feature type="region of interest" description="Disordered" evidence="1">
    <location>
        <begin position="1002"/>
        <end position="1055"/>
    </location>
</feature>
<sequence>MNSVGALKSVIGVVGSNIVNSAKDATKHVVDKIKEKTINKAKRIHSKNRKAGNEKREVGEVSENVNDKGNLINLEFDKDKSINSDSSFDHSDNDESNYSSENDSILDFRDRVVSEQEYNKLTELLSRDIKMTNRGNSEMEKQIWLTPRRFRTTIRSVQIENLTKVQQNNVFLEFSFGGTLTEIRLLDDKKNKEVPRLLGYPPCKEFYTHSVDIKPFLLQEGDDLLIDIPNNVCADNDTDDSCIYDGMRSSNSVDISVDETFEWRGSYLHLERELFRIIAWRSKISTVNEMLGYSEDVLKNYATGSVNQMITLSKRTNNNISIPMFRISLQIIFQEIYDFQLNLTQFTLRNSNDKKNNEMEELSNSYEFENEINYNKDELLPLNSNTGNTVKIDLTDKSESENLIPIKDKASYRLNIKFPQYGHDSPFPTKCTSDWSCNDSEKDKVVRWDNIGVLPFRGTIHELEKNNLYVTLDIDNSSSMNVFGVKKHIKCKFNLKNVVYYPYIQTDIKLPDGETCKLEGKMEFGSIPKYHQLGNILEIDDENKLYMIIKIIKIDNLISNVYEISNILQESDDSIDVFVQLTFDGTRKETPIVSGSIHPLFHTEITFVIENIGLDKLDKEFDEDKLIKLLERKGPITIDVWRKNSKTSMISHIGWSEIHWRDILIRTNNRRDNILFSPKNDLSSIGLSPIKVDMNMTINNNSSTNNNNSNSGSSGNANLTHHIRRREYRKFYDRNIGKEIIYETRVYQNGNVLYNLGDRPGLLSNNSNIGNNERNSLNLLVSPRIYLEIWTKPDIMGLYNVKFIGNENKEVTKNFLNKLNKIIEWSGIGPSLRQTRIRSNVYYWENITKSFETWGRRYSYFGIDPRGIRHLLPTFIQPLKPLVGVDNSSKVHHFVHSFPYSPTKTNSNTSNYMKWTTPDIFLLSRQGTPLDHTLLQVCLLLGLNKVAFLACGTLLNRDPYSWAVTFHYEYIYNKNENDLEMEFELNNRNMKGFFNKNMNNSINTKHTINDKRQNNTKVLTRGRNRSRNEDIYGRNKMKSLSPKSSKGNSNYRNRSHDHLGNVVMDYDNNGGILIGSNKGNIEIGGKNVNIAKRSKELISSLSPIKIRNKIENDKKSRKVRFYALFWDTVKHVVYRVNNIINESKNEEFMNWLKEQGYDMNQLEESAIESYYVQKSNCKKMNGNYNINSNGLKNMNYKPNFCLKVVSKLPYRTIDMLVNNKNIYANIQQVHDPMKVSYDLSDNNIWFTFFHRDDVGNDNIKSVISKNINSNINEKNGLIGDQLPIKERNSYILPCFTWPIINVVTQQNYKTTITQNKVGLGVKSVLSPIFNKNIINKKNKISNNQNKDKNIKITCDNKSRDIENNKNHNNANEFDEEDNVKCMLNESDLLLLGGYGDILDNEIDMYCRSINEEIVRYIQVQRFQKSRTIGTRWNNENDNMGFLRIGLKLLGKWEMSDPYTMEYYNNKNEFLKWRESFLSTIPKKYKLKYAILTFPYNIPRWLAQQVWFKCHFLSDETDRRSIFSLSVDVNSWPNNVKTIRVLILVIHPLKSSQLRKLKLIQKLNNININDVSSSVIKNSKNKLVDKYHHENNIGIDSNTSNLGSCNNNNNNNKVSNNNSNIKNNNDSENDSLIYDDYKLLPPFPKDLLKDEINDSVSTNKKRASSILFSDEEPELKLIQP</sequence>
<feature type="region of interest" description="Disordered" evidence="1">
    <location>
        <begin position="700"/>
        <end position="719"/>
    </location>
</feature>
<dbReference type="EMBL" id="JAWDEY010000007">
    <property type="protein sequence ID" value="KAK6590321.1"/>
    <property type="molecule type" value="Genomic_DNA"/>
</dbReference>
<name>A0AAV9Y070_9CRYT</name>
<evidence type="ECO:0000313" key="3">
    <source>
        <dbReference type="EMBL" id="KAK6590321.1"/>
    </source>
</evidence>
<proteinExistence type="predicted"/>
<reference evidence="3 4" key="1">
    <citation type="submission" date="2023-10" db="EMBL/GenBank/DDBJ databases">
        <title>Comparative genomics analysis reveals potential genetic determinants of host preference in Cryptosporidium xiaoi.</title>
        <authorList>
            <person name="Xiao L."/>
            <person name="Li J."/>
        </authorList>
    </citation>
    <scope>NUCLEOTIDE SEQUENCE [LARGE SCALE GENOMIC DNA]</scope>
    <source>
        <strain evidence="3 4">52996</strain>
    </source>
</reference>
<dbReference type="Proteomes" id="UP001311799">
    <property type="component" value="Unassembled WGS sequence"/>
</dbReference>
<feature type="region of interest" description="Disordered" evidence="1">
    <location>
        <begin position="43"/>
        <end position="62"/>
    </location>
</feature>
<comment type="caution">
    <text evidence="3">The sequence shown here is derived from an EMBL/GenBank/DDBJ whole genome shotgun (WGS) entry which is preliminary data.</text>
</comment>
<gene>
    <name evidence="3" type="ORF">RS030_162535</name>
</gene>
<dbReference type="InterPro" id="IPR052299">
    <property type="entry name" value="CEP76"/>
</dbReference>
<evidence type="ECO:0000313" key="4">
    <source>
        <dbReference type="Proteomes" id="UP001311799"/>
    </source>
</evidence>
<evidence type="ECO:0000259" key="2">
    <source>
        <dbReference type="PROSITE" id="PS50004"/>
    </source>
</evidence>
<dbReference type="PANTHER" id="PTHR46436">
    <property type="entry name" value="CENTROSOMAL PROTEIN OF 76 KDA"/>
    <property type="match status" value="1"/>
</dbReference>